<reference evidence="8 9" key="1">
    <citation type="submission" date="2023-12" db="EMBL/GenBank/DDBJ databases">
        <title>A high-quality genome assembly for Dillenia turbinata (Dilleniales).</title>
        <authorList>
            <person name="Chanderbali A."/>
        </authorList>
    </citation>
    <scope>NUCLEOTIDE SEQUENCE [LARGE SCALE GENOMIC DNA]</scope>
    <source>
        <strain evidence="8">LSX21</strain>
        <tissue evidence="8">Leaf</tissue>
    </source>
</reference>
<dbReference type="PROSITE" id="PS50089">
    <property type="entry name" value="ZF_RING_2"/>
    <property type="match status" value="1"/>
</dbReference>
<keyword evidence="9" id="KW-1185">Reference proteome</keyword>
<evidence type="ECO:0000256" key="6">
    <source>
        <dbReference type="SAM" id="Phobius"/>
    </source>
</evidence>
<name>A0AAN8Z290_9MAGN</name>
<dbReference type="GO" id="GO:0008270">
    <property type="term" value="F:zinc ion binding"/>
    <property type="evidence" value="ECO:0007669"/>
    <property type="project" value="UniProtKB-KW"/>
</dbReference>
<evidence type="ECO:0000256" key="4">
    <source>
        <dbReference type="PROSITE-ProRule" id="PRU00175"/>
    </source>
</evidence>
<evidence type="ECO:0000259" key="7">
    <source>
        <dbReference type="PROSITE" id="PS50089"/>
    </source>
</evidence>
<dbReference type="SMART" id="SM00184">
    <property type="entry name" value="RING"/>
    <property type="match status" value="1"/>
</dbReference>
<feature type="domain" description="RING-type" evidence="7">
    <location>
        <begin position="103"/>
        <end position="147"/>
    </location>
</feature>
<feature type="transmembrane region" description="Helical" evidence="6">
    <location>
        <begin position="6"/>
        <end position="28"/>
    </location>
</feature>
<dbReference type="GO" id="GO:0061630">
    <property type="term" value="F:ubiquitin protein ligase activity"/>
    <property type="evidence" value="ECO:0007669"/>
    <property type="project" value="TreeGrafter"/>
</dbReference>
<dbReference type="InterPro" id="IPR001841">
    <property type="entry name" value="Znf_RING"/>
</dbReference>
<evidence type="ECO:0000256" key="1">
    <source>
        <dbReference type="ARBA" id="ARBA00022723"/>
    </source>
</evidence>
<keyword evidence="6" id="KW-0472">Membrane</keyword>
<evidence type="ECO:0000256" key="3">
    <source>
        <dbReference type="ARBA" id="ARBA00022833"/>
    </source>
</evidence>
<dbReference type="InterPro" id="IPR013083">
    <property type="entry name" value="Znf_RING/FYVE/PHD"/>
</dbReference>
<dbReference type="PANTHER" id="PTHR45969:SF55">
    <property type="entry name" value="OS07G0686300 PROTEIN"/>
    <property type="match status" value="1"/>
</dbReference>
<dbReference type="PANTHER" id="PTHR45969">
    <property type="entry name" value="RING ZINC FINGER PROTEIN-RELATED"/>
    <property type="match status" value="1"/>
</dbReference>
<keyword evidence="1" id="KW-0479">Metal-binding</keyword>
<sequence length="180" mass="21408">MGIQAITPIVPFFTFLIIFFLFIFNNSFPKLISPKRSTMSNYAILLIPHFLYLLNLSLNHLPIFNRSRTDQHSPENSADGEHDDQPFVTRHRRRRESDEHEECAVCLCRIEEEEEIRELRCKHLFHKVCLDRWAFSSYRRSTCPLCRGSLARLRIDAELGEEVLVFNFCSSSRRCKWWLR</sequence>
<dbReference type="EMBL" id="JBAMMX010000019">
    <property type="protein sequence ID" value="KAK6921827.1"/>
    <property type="molecule type" value="Genomic_DNA"/>
</dbReference>
<organism evidence="8 9">
    <name type="scientific">Dillenia turbinata</name>
    <dbReference type="NCBI Taxonomy" id="194707"/>
    <lineage>
        <taxon>Eukaryota</taxon>
        <taxon>Viridiplantae</taxon>
        <taxon>Streptophyta</taxon>
        <taxon>Embryophyta</taxon>
        <taxon>Tracheophyta</taxon>
        <taxon>Spermatophyta</taxon>
        <taxon>Magnoliopsida</taxon>
        <taxon>eudicotyledons</taxon>
        <taxon>Gunneridae</taxon>
        <taxon>Pentapetalae</taxon>
        <taxon>Dilleniales</taxon>
        <taxon>Dilleniaceae</taxon>
        <taxon>Dillenia</taxon>
    </lineage>
</organism>
<protein>
    <submittedName>
        <fullName evidence="8">Zinc finger, RING-type</fullName>
    </submittedName>
</protein>
<feature type="compositionally biased region" description="Basic and acidic residues" evidence="5">
    <location>
        <begin position="69"/>
        <end position="85"/>
    </location>
</feature>
<dbReference type="SUPFAM" id="SSF57850">
    <property type="entry name" value="RING/U-box"/>
    <property type="match status" value="1"/>
</dbReference>
<evidence type="ECO:0000256" key="5">
    <source>
        <dbReference type="SAM" id="MobiDB-lite"/>
    </source>
</evidence>
<dbReference type="GO" id="GO:0016567">
    <property type="term" value="P:protein ubiquitination"/>
    <property type="evidence" value="ECO:0007669"/>
    <property type="project" value="TreeGrafter"/>
</dbReference>
<accession>A0AAN8Z290</accession>
<evidence type="ECO:0000313" key="8">
    <source>
        <dbReference type="EMBL" id="KAK6921827.1"/>
    </source>
</evidence>
<keyword evidence="6" id="KW-0812">Transmembrane</keyword>
<feature type="region of interest" description="Disordered" evidence="5">
    <location>
        <begin position="69"/>
        <end position="93"/>
    </location>
</feature>
<keyword evidence="3" id="KW-0862">Zinc</keyword>
<dbReference type="AlphaFoldDB" id="A0AAN8Z290"/>
<gene>
    <name evidence="8" type="ORF">RJ641_012334</name>
</gene>
<comment type="caution">
    <text evidence="8">The sequence shown here is derived from an EMBL/GenBank/DDBJ whole genome shotgun (WGS) entry which is preliminary data.</text>
</comment>
<dbReference type="Gene3D" id="3.30.40.10">
    <property type="entry name" value="Zinc/RING finger domain, C3HC4 (zinc finger)"/>
    <property type="match status" value="1"/>
</dbReference>
<evidence type="ECO:0000256" key="2">
    <source>
        <dbReference type="ARBA" id="ARBA00022771"/>
    </source>
</evidence>
<evidence type="ECO:0000313" key="9">
    <source>
        <dbReference type="Proteomes" id="UP001370490"/>
    </source>
</evidence>
<keyword evidence="2 4" id="KW-0863">Zinc-finger</keyword>
<dbReference type="Proteomes" id="UP001370490">
    <property type="component" value="Unassembled WGS sequence"/>
</dbReference>
<dbReference type="Pfam" id="PF13639">
    <property type="entry name" value="zf-RING_2"/>
    <property type="match status" value="1"/>
</dbReference>
<feature type="transmembrane region" description="Helical" evidence="6">
    <location>
        <begin position="40"/>
        <end position="58"/>
    </location>
</feature>
<proteinExistence type="predicted"/>
<keyword evidence="6" id="KW-1133">Transmembrane helix</keyword>